<keyword evidence="11" id="KW-1185">Reference proteome</keyword>
<evidence type="ECO:0000256" key="4">
    <source>
        <dbReference type="ARBA" id="ARBA00022692"/>
    </source>
</evidence>
<evidence type="ECO:0000256" key="2">
    <source>
        <dbReference type="ARBA" id="ARBA00008017"/>
    </source>
</evidence>
<dbReference type="InterPro" id="IPR010920">
    <property type="entry name" value="LSM_dom_sf"/>
</dbReference>
<evidence type="ECO:0000313" key="11">
    <source>
        <dbReference type="Proteomes" id="UP000509367"/>
    </source>
</evidence>
<evidence type="ECO:0000313" key="10">
    <source>
        <dbReference type="EMBL" id="QKV18373.1"/>
    </source>
</evidence>
<protein>
    <recommendedName>
        <fullName evidence="7">Small-conductance mechanosensitive channel</fullName>
    </recommendedName>
</protein>
<sequence>MSNNNAIRRIVWPTVTVMVSIAAHVLHPQILQVVQPEIDPKAIRILSGAASYFSAAWLGGRLTGIALEHVGSARRRVPKLLQELVSATLFIAAAIATIILVFGQSMSGALAGSGLVLAVLGFAIRNALADVLSGIALGLEAPYRIGDWVEIDSTTRGRIVEIGWRTTRLFTRDDTYTILPNSQIARQRLTNYSAPRRQYRSNVQILLSHDVPVALAKSVLTEAAATPSIILSTPAPDVKVVSYDADGIRYAVRFWVPSFAEDVDCRDAVLSAIDVAIREHGLPPPHTGFRLSGDTQSGSLVSQ</sequence>
<evidence type="ECO:0000256" key="7">
    <source>
        <dbReference type="RuleBase" id="RU369025"/>
    </source>
</evidence>
<feature type="domain" description="Mechanosensitive ion channel MscS" evidence="8">
    <location>
        <begin position="127"/>
        <end position="193"/>
    </location>
</feature>
<accession>A0A6N1VCW3</accession>
<name>A0A6N1VCW3_9HYPH</name>
<dbReference type="Pfam" id="PF00924">
    <property type="entry name" value="MS_channel_2nd"/>
    <property type="match status" value="1"/>
</dbReference>
<comment type="subunit">
    <text evidence="7">Homoheptamer.</text>
</comment>
<organism evidence="10 11">
    <name type="scientific">Oricola thermophila</name>
    <dbReference type="NCBI Taxonomy" id="2742145"/>
    <lineage>
        <taxon>Bacteria</taxon>
        <taxon>Pseudomonadati</taxon>
        <taxon>Pseudomonadota</taxon>
        <taxon>Alphaproteobacteria</taxon>
        <taxon>Hyphomicrobiales</taxon>
        <taxon>Ahrensiaceae</taxon>
        <taxon>Oricola</taxon>
    </lineage>
</organism>
<dbReference type="EMBL" id="CP054836">
    <property type="protein sequence ID" value="QKV18373.1"/>
    <property type="molecule type" value="Genomic_DNA"/>
</dbReference>
<evidence type="ECO:0000256" key="3">
    <source>
        <dbReference type="ARBA" id="ARBA00022475"/>
    </source>
</evidence>
<dbReference type="InterPro" id="IPR006685">
    <property type="entry name" value="MscS_channel_2nd"/>
</dbReference>
<dbReference type="PANTHER" id="PTHR30221">
    <property type="entry name" value="SMALL-CONDUCTANCE MECHANOSENSITIVE CHANNEL"/>
    <property type="match status" value="1"/>
</dbReference>
<comment type="function">
    <text evidence="7">Mechanosensitive channel that participates in the regulation of osmotic pressure changes within the cell, opening in response to stretch forces in the membrane lipid bilayer, without the need for other proteins. Contributes to normal resistance to hypoosmotic shock. Forms an ion channel of 1.0 nanosiemens conductance with a slight preference for anions.</text>
</comment>
<evidence type="ECO:0000256" key="5">
    <source>
        <dbReference type="ARBA" id="ARBA00022989"/>
    </source>
</evidence>
<keyword evidence="4 7" id="KW-0812">Transmembrane</keyword>
<dbReference type="InterPro" id="IPR049278">
    <property type="entry name" value="MS_channel_C"/>
</dbReference>
<keyword evidence="3" id="KW-1003">Cell membrane</keyword>
<dbReference type="Gene3D" id="1.10.287.1260">
    <property type="match status" value="1"/>
</dbReference>
<dbReference type="Gene3D" id="3.30.70.100">
    <property type="match status" value="1"/>
</dbReference>
<evidence type="ECO:0000256" key="6">
    <source>
        <dbReference type="ARBA" id="ARBA00023136"/>
    </source>
</evidence>
<proteinExistence type="inferred from homology"/>
<dbReference type="Proteomes" id="UP000509367">
    <property type="component" value="Chromosome"/>
</dbReference>
<evidence type="ECO:0000259" key="9">
    <source>
        <dbReference type="Pfam" id="PF21082"/>
    </source>
</evidence>
<dbReference type="KEGG" id="orm:HTY61_07860"/>
<keyword evidence="5 7" id="KW-1133">Transmembrane helix</keyword>
<comment type="caution">
    <text evidence="7">Lacks conserved residue(s) required for the propagation of feature annotation.</text>
</comment>
<keyword evidence="7" id="KW-0406">Ion transport</keyword>
<dbReference type="Gene3D" id="2.30.30.60">
    <property type="match status" value="1"/>
</dbReference>
<keyword evidence="7" id="KW-0407">Ion channel</keyword>
<dbReference type="AlphaFoldDB" id="A0A6N1VCW3"/>
<dbReference type="SUPFAM" id="SSF50182">
    <property type="entry name" value="Sm-like ribonucleoproteins"/>
    <property type="match status" value="1"/>
</dbReference>
<comment type="similarity">
    <text evidence="2 7">Belongs to the MscS (TC 1.A.23) family.</text>
</comment>
<dbReference type="SUPFAM" id="SSF82689">
    <property type="entry name" value="Mechanosensitive channel protein MscS (YggB), C-terminal domain"/>
    <property type="match status" value="1"/>
</dbReference>
<reference evidence="10 11" key="1">
    <citation type="submission" date="2020-06" db="EMBL/GenBank/DDBJ databases">
        <title>Oricola thermophila sp. nov. isolated from a tidal sediments.</title>
        <authorList>
            <person name="Kwon K.K."/>
            <person name="Yang S.-H."/>
            <person name="Park M.-J."/>
        </authorList>
    </citation>
    <scope>NUCLEOTIDE SEQUENCE [LARGE SCALE GENOMIC DNA]</scope>
    <source>
        <strain evidence="10 11">MEBiC13590</strain>
    </source>
</reference>
<keyword evidence="7" id="KW-0997">Cell inner membrane</keyword>
<gene>
    <name evidence="10" type="ORF">HTY61_07860</name>
</gene>
<keyword evidence="6 7" id="KW-0472">Membrane</keyword>
<dbReference type="InterPro" id="IPR045275">
    <property type="entry name" value="MscS_archaea/bacteria_type"/>
</dbReference>
<dbReference type="GO" id="GO:0008381">
    <property type="term" value="F:mechanosensitive monoatomic ion channel activity"/>
    <property type="evidence" value="ECO:0007669"/>
    <property type="project" value="InterPro"/>
</dbReference>
<dbReference type="Pfam" id="PF21082">
    <property type="entry name" value="MS_channel_3rd"/>
    <property type="match status" value="1"/>
</dbReference>
<dbReference type="InterPro" id="IPR011066">
    <property type="entry name" value="MscS_channel_C_sf"/>
</dbReference>
<evidence type="ECO:0000256" key="1">
    <source>
        <dbReference type="ARBA" id="ARBA00004651"/>
    </source>
</evidence>
<feature type="transmembrane region" description="Helical" evidence="7">
    <location>
        <begin position="84"/>
        <end position="103"/>
    </location>
</feature>
<dbReference type="GO" id="GO:0005886">
    <property type="term" value="C:plasma membrane"/>
    <property type="evidence" value="ECO:0007669"/>
    <property type="project" value="UniProtKB-SubCell"/>
</dbReference>
<comment type="subcellular location">
    <subcellularLocation>
        <location evidence="7">Cell inner membrane</location>
        <topology evidence="7">Multi-pass membrane protein</topology>
    </subcellularLocation>
    <subcellularLocation>
        <location evidence="1">Cell membrane</location>
        <topology evidence="1">Multi-pass membrane protein</topology>
    </subcellularLocation>
</comment>
<feature type="domain" description="Mechanosensitive ion channel MscS C-terminal" evidence="9">
    <location>
        <begin position="215"/>
        <end position="282"/>
    </location>
</feature>
<evidence type="ECO:0000259" key="8">
    <source>
        <dbReference type="Pfam" id="PF00924"/>
    </source>
</evidence>
<keyword evidence="7" id="KW-0813">Transport</keyword>
<dbReference type="InterPro" id="IPR023408">
    <property type="entry name" value="MscS_beta-dom_sf"/>
</dbReference>
<dbReference type="RefSeq" id="WP_175276267.1">
    <property type="nucleotide sequence ID" value="NZ_CP054836.1"/>
</dbReference>
<dbReference type="PANTHER" id="PTHR30221:SF1">
    <property type="entry name" value="SMALL-CONDUCTANCE MECHANOSENSITIVE CHANNEL"/>
    <property type="match status" value="1"/>
</dbReference>